<dbReference type="AlphaFoldDB" id="G0UCW0"/>
<gene>
    <name evidence="2" type="ORF">TVY486_1111540</name>
</gene>
<evidence type="ECO:0000256" key="1">
    <source>
        <dbReference type="SAM" id="Phobius"/>
    </source>
</evidence>
<proteinExistence type="predicted"/>
<keyword evidence="1" id="KW-0472">Membrane</keyword>
<feature type="transmembrane region" description="Helical" evidence="1">
    <location>
        <begin position="6"/>
        <end position="30"/>
    </location>
</feature>
<keyword evidence="1" id="KW-0812">Transmembrane</keyword>
<name>G0UCW0_TRYVY</name>
<organism evidence="2">
    <name type="scientific">Trypanosoma vivax (strain Y486)</name>
    <dbReference type="NCBI Taxonomy" id="1055687"/>
    <lineage>
        <taxon>Eukaryota</taxon>
        <taxon>Discoba</taxon>
        <taxon>Euglenozoa</taxon>
        <taxon>Kinetoplastea</taxon>
        <taxon>Metakinetoplastina</taxon>
        <taxon>Trypanosomatida</taxon>
        <taxon>Trypanosomatidae</taxon>
        <taxon>Trypanosoma</taxon>
        <taxon>Duttonella</taxon>
    </lineage>
</organism>
<dbReference type="VEuPathDB" id="TriTrypDB:TvY486_1111540"/>
<accession>G0UCW0</accession>
<keyword evidence="1" id="KW-1133">Transmembrane helix</keyword>
<evidence type="ECO:0000313" key="2">
    <source>
        <dbReference type="EMBL" id="CCC53670.1"/>
    </source>
</evidence>
<dbReference type="EMBL" id="HE573027">
    <property type="protein sequence ID" value="CCC53670.1"/>
    <property type="molecule type" value="Genomic_DNA"/>
</dbReference>
<reference evidence="2" key="1">
    <citation type="journal article" date="2012" name="Proc. Natl. Acad. Sci. U.S.A.">
        <title>Antigenic diversity is generated by distinct evolutionary mechanisms in African trypanosome species.</title>
        <authorList>
            <person name="Jackson A.P."/>
            <person name="Berry A."/>
            <person name="Aslett M."/>
            <person name="Allison H.C."/>
            <person name="Burton P."/>
            <person name="Vavrova-Anderson J."/>
            <person name="Brown R."/>
            <person name="Browne H."/>
            <person name="Corton N."/>
            <person name="Hauser H."/>
            <person name="Gamble J."/>
            <person name="Gilderthorp R."/>
            <person name="Marcello L."/>
            <person name="McQuillan J."/>
            <person name="Otto T.D."/>
            <person name="Quail M.A."/>
            <person name="Sanders M.J."/>
            <person name="van Tonder A."/>
            <person name="Ginger M.L."/>
            <person name="Field M.C."/>
            <person name="Barry J.D."/>
            <person name="Hertz-Fowler C."/>
            <person name="Berriman M."/>
        </authorList>
    </citation>
    <scope>NUCLEOTIDE SEQUENCE</scope>
    <source>
        <strain evidence="2">Y486</strain>
    </source>
</reference>
<protein>
    <submittedName>
        <fullName evidence="2">Uncharacterized protein</fullName>
    </submittedName>
</protein>
<sequence>MFNFSFSFFICFFIYIKLFFSQRFVYFMAFRCSCHYKQSKTATTKRHFFTFISLQHIVHRSCSFSNVCASLAFTNLYAFRVPPHWGERVLFCLMVSFHHRS</sequence>